<proteinExistence type="predicted"/>
<evidence type="ECO:0000313" key="1">
    <source>
        <dbReference type="EMBL" id="PWI33416.1"/>
    </source>
</evidence>
<name>A0A2U3B9C9_9VIBR</name>
<evidence type="ECO:0008006" key="3">
    <source>
        <dbReference type="Google" id="ProtNLM"/>
    </source>
</evidence>
<dbReference type="CDD" id="cd01081">
    <property type="entry name" value="Aldose_epim"/>
    <property type="match status" value="1"/>
</dbReference>
<dbReference type="OrthoDB" id="9808779at2"/>
<organism evidence="1 2">
    <name type="scientific">Vibrio albus</name>
    <dbReference type="NCBI Taxonomy" id="2200953"/>
    <lineage>
        <taxon>Bacteria</taxon>
        <taxon>Pseudomonadati</taxon>
        <taxon>Pseudomonadota</taxon>
        <taxon>Gammaproteobacteria</taxon>
        <taxon>Vibrionales</taxon>
        <taxon>Vibrionaceae</taxon>
        <taxon>Vibrio</taxon>
    </lineage>
</organism>
<dbReference type="EMBL" id="QFWT01000005">
    <property type="protein sequence ID" value="PWI33416.1"/>
    <property type="molecule type" value="Genomic_DNA"/>
</dbReference>
<reference evidence="1 2" key="1">
    <citation type="submission" date="2018-05" db="EMBL/GenBank/DDBJ databases">
        <title>Vibrio limimaris sp. nov., isolated from marine sediment.</title>
        <authorList>
            <person name="Li C.-M."/>
        </authorList>
    </citation>
    <scope>NUCLEOTIDE SEQUENCE [LARGE SCALE GENOMIC DNA]</scope>
    <source>
        <strain evidence="1 2">E4404</strain>
    </source>
</reference>
<keyword evidence="2" id="KW-1185">Reference proteome</keyword>
<dbReference type="AlphaFoldDB" id="A0A2U3B9C9"/>
<protein>
    <recommendedName>
        <fullName evidence="3">Aldose 1-epimerase</fullName>
    </recommendedName>
</protein>
<dbReference type="InterPro" id="IPR008183">
    <property type="entry name" value="Aldose_1/G6P_1-epimerase"/>
</dbReference>
<dbReference type="InterPro" id="IPR014718">
    <property type="entry name" value="GH-type_carb-bd"/>
</dbReference>
<dbReference type="Proteomes" id="UP000245362">
    <property type="component" value="Unassembled WGS sequence"/>
</dbReference>
<evidence type="ECO:0000313" key="2">
    <source>
        <dbReference type="Proteomes" id="UP000245362"/>
    </source>
</evidence>
<sequence>MTLRYETDSLHIGYPFSFQMDVTFHIDKTGKLDCLTSVKNNGSKSFPFGDAWHPYFSLGTELHNQLLSMPNCDEMEHINDLPSGNTFPFDHFREQNTLNGVNLNHCFKFESNTEIKLTLNRSDNLATLYYQQDSNYPFTQLYIPEGEQTIAIEPMTCPANAFNNHIGLLELAPNENQTFTWSCHAIFRG</sequence>
<dbReference type="Gene3D" id="2.70.98.10">
    <property type="match status" value="1"/>
</dbReference>
<dbReference type="GO" id="GO:0005975">
    <property type="term" value="P:carbohydrate metabolic process"/>
    <property type="evidence" value="ECO:0007669"/>
    <property type="project" value="InterPro"/>
</dbReference>
<dbReference type="SUPFAM" id="SSF74650">
    <property type="entry name" value="Galactose mutarotase-like"/>
    <property type="match status" value="1"/>
</dbReference>
<dbReference type="GO" id="GO:0030246">
    <property type="term" value="F:carbohydrate binding"/>
    <property type="evidence" value="ECO:0007669"/>
    <property type="project" value="InterPro"/>
</dbReference>
<dbReference type="Pfam" id="PF01263">
    <property type="entry name" value="Aldose_epim"/>
    <property type="match status" value="1"/>
</dbReference>
<accession>A0A2U3B9C9</accession>
<dbReference type="InterPro" id="IPR011013">
    <property type="entry name" value="Gal_mutarotase_sf_dom"/>
</dbReference>
<dbReference type="GO" id="GO:0016853">
    <property type="term" value="F:isomerase activity"/>
    <property type="evidence" value="ECO:0007669"/>
    <property type="project" value="InterPro"/>
</dbReference>
<gene>
    <name evidence="1" type="ORF">DI392_11245</name>
</gene>
<comment type="caution">
    <text evidence="1">The sequence shown here is derived from an EMBL/GenBank/DDBJ whole genome shotgun (WGS) entry which is preliminary data.</text>
</comment>